<name>A0ABW0U7S5_9BACI</name>
<protein>
    <submittedName>
        <fullName evidence="2">ATP-binding protein</fullName>
    </submittedName>
</protein>
<dbReference type="RefSeq" id="WP_270897397.1">
    <property type="nucleotide sequence ID" value="NZ_JBHSPF010000060.1"/>
</dbReference>
<dbReference type="EMBL" id="JBHSPF010000060">
    <property type="protein sequence ID" value="MFC5629547.1"/>
    <property type="molecule type" value="Genomic_DNA"/>
</dbReference>
<keyword evidence="3" id="KW-1185">Reference proteome</keyword>
<accession>A0ABW0U7S5</accession>
<evidence type="ECO:0000259" key="1">
    <source>
        <dbReference type="Pfam" id="PF01935"/>
    </source>
</evidence>
<dbReference type="SUPFAM" id="SSF52540">
    <property type="entry name" value="P-loop containing nucleoside triphosphate hydrolases"/>
    <property type="match status" value="1"/>
</dbReference>
<dbReference type="PANTHER" id="PTHR42957:SF1">
    <property type="entry name" value="HELICASE MJ1565-RELATED"/>
    <property type="match status" value="1"/>
</dbReference>
<dbReference type="Proteomes" id="UP001596143">
    <property type="component" value="Unassembled WGS sequence"/>
</dbReference>
<keyword evidence="2" id="KW-0067">ATP-binding</keyword>
<evidence type="ECO:0000313" key="2">
    <source>
        <dbReference type="EMBL" id="MFC5629547.1"/>
    </source>
</evidence>
<evidence type="ECO:0000313" key="3">
    <source>
        <dbReference type="Proteomes" id="UP001596143"/>
    </source>
</evidence>
<dbReference type="InterPro" id="IPR008571">
    <property type="entry name" value="HerA-like"/>
</dbReference>
<sequence>MTKNAIGIINKVFFNKIVIEVPNPNDIVHNSQGELYILNGLNDFVIINKDGASKYVYQIIGLYEQEKTLFEEEQSKFSEKAFFEAVPVGEIVFNKFEYGLATFPVIGEEVYLANNEEIETILMSADDDISIILGKLTTHNVMPKINLDSILINHSCILGNTGSGKSTTVRTFLNEIANLKDHSNLDISKANFIIFDVHGEYTDFPSEMTTEVKVKDISIDLNDLVTEDWMNLLQPSIAAQRPILLNGLKLANIIDSDDESVSWIKAYSALEIFNNQSTDAVAKRAKIMGLLENIDSVEIKEYLKYYNPKFGNFDSEYYDQKFRKAIKSYIKKSIGYSYEECHAYLVSCLEEAESKVKSLNDLKLALDIVLLLEEAKGNNQIRTFCSTLMTRLDNLIATFSNNLFSEDFTKKAELEDALQCEKTFTILDCSFIDDDVLLFFTSHILRRVFQNQYDEKMKNGSISKIYNFIFDEAHKYISESEKDSIVNYTKMFEIVAKEGRKFGTFLMLSSQRPSELSKTVISQCNNFILHRIRNNIDLEQMKRSIPYLNDAQMNRLSYLKTGVALLVGESFSIPLEIKIDGEQYSEISKTYLPSQLWKREESVEVESNLVETEYSTSAK</sequence>
<proteinExistence type="predicted"/>
<dbReference type="Pfam" id="PF01935">
    <property type="entry name" value="DUF87"/>
    <property type="match status" value="1"/>
</dbReference>
<dbReference type="InterPro" id="IPR002789">
    <property type="entry name" value="HerA_central"/>
</dbReference>
<comment type="caution">
    <text evidence="2">The sequence shown here is derived from an EMBL/GenBank/DDBJ whole genome shotgun (WGS) entry which is preliminary data.</text>
</comment>
<organism evidence="2 3">
    <name type="scientific">Aliibacillus thermotolerans</name>
    <dbReference type="NCBI Taxonomy" id="1834418"/>
    <lineage>
        <taxon>Bacteria</taxon>
        <taxon>Bacillati</taxon>
        <taxon>Bacillota</taxon>
        <taxon>Bacilli</taxon>
        <taxon>Bacillales</taxon>
        <taxon>Bacillaceae</taxon>
        <taxon>Aliibacillus</taxon>
    </lineage>
</organism>
<reference evidence="3" key="1">
    <citation type="journal article" date="2019" name="Int. J. Syst. Evol. Microbiol.">
        <title>The Global Catalogue of Microorganisms (GCM) 10K type strain sequencing project: providing services to taxonomists for standard genome sequencing and annotation.</title>
        <authorList>
            <consortium name="The Broad Institute Genomics Platform"/>
            <consortium name="The Broad Institute Genome Sequencing Center for Infectious Disease"/>
            <person name="Wu L."/>
            <person name="Ma J."/>
        </authorList>
    </citation>
    <scope>NUCLEOTIDE SEQUENCE [LARGE SCALE GENOMIC DNA]</scope>
    <source>
        <strain evidence="3">CGMCC 1.15790</strain>
    </source>
</reference>
<gene>
    <name evidence="2" type="ORF">ACFPTR_11855</name>
</gene>
<keyword evidence="2" id="KW-0547">Nucleotide-binding</keyword>
<dbReference type="Gene3D" id="3.40.50.300">
    <property type="entry name" value="P-loop containing nucleotide triphosphate hydrolases"/>
    <property type="match status" value="2"/>
</dbReference>
<dbReference type="InterPro" id="IPR027417">
    <property type="entry name" value="P-loop_NTPase"/>
</dbReference>
<dbReference type="GO" id="GO:0005524">
    <property type="term" value="F:ATP binding"/>
    <property type="evidence" value="ECO:0007669"/>
    <property type="project" value="UniProtKB-KW"/>
</dbReference>
<feature type="domain" description="Helicase HerA central" evidence="1">
    <location>
        <begin position="133"/>
        <end position="448"/>
    </location>
</feature>
<dbReference type="PANTHER" id="PTHR42957">
    <property type="entry name" value="HELICASE MJ1565-RELATED"/>
    <property type="match status" value="1"/>
</dbReference>